<dbReference type="AlphaFoldDB" id="A0A392MIX8"/>
<dbReference type="InterPro" id="IPR052343">
    <property type="entry name" value="Retrotransposon-Effector_Assoc"/>
</dbReference>
<accession>A0A392MIX8</accession>
<reference evidence="1 2" key="1">
    <citation type="journal article" date="2018" name="Front. Plant Sci.">
        <title>Red Clover (Trifolium pratense) and Zigzag Clover (T. medium) - A Picture of Genomic Similarities and Differences.</title>
        <authorList>
            <person name="Dluhosova J."/>
            <person name="Istvanek J."/>
            <person name="Nedelnik J."/>
            <person name="Repkova J."/>
        </authorList>
    </citation>
    <scope>NUCLEOTIDE SEQUENCE [LARGE SCALE GENOMIC DNA]</scope>
    <source>
        <strain evidence="2">cv. 10/8</strain>
        <tissue evidence="1">Leaf</tissue>
    </source>
</reference>
<organism evidence="1 2">
    <name type="scientific">Trifolium medium</name>
    <dbReference type="NCBI Taxonomy" id="97028"/>
    <lineage>
        <taxon>Eukaryota</taxon>
        <taxon>Viridiplantae</taxon>
        <taxon>Streptophyta</taxon>
        <taxon>Embryophyta</taxon>
        <taxon>Tracheophyta</taxon>
        <taxon>Spermatophyta</taxon>
        <taxon>Magnoliopsida</taxon>
        <taxon>eudicotyledons</taxon>
        <taxon>Gunneridae</taxon>
        <taxon>Pentapetalae</taxon>
        <taxon>rosids</taxon>
        <taxon>fabids</taxon>
        <taxon>Fabales</taxon>
        <taxon>Fabaceae</taxon>
        <taxon>Papilionoideae</taxon>
        <taxon>50 kb inversion clade</taxon>
        <taxon>NPAAA clade</taxon>
        <taxon>Hologalegina</taxon>
        <taxon>IRL clade</taxon>
        <taxon>Trifolieae</taxon>
        <taxon>Trifolium</taxon>
    </lineage>
</organism>
<dbReference type="SUPFAM" id="SSF56672">
    <property type="entry name" value="DNA/RNA polymerases"/>
    <property type="match status" value="1"/>
</dbReference>
<gene>
    <name evidence="1" type="ORF">A2U01_0008307</name>
</gene>
<keyword evidence="2" id="KW-1185">Reference proteome</keyword>
<comment type="caution">
    <text evidence="1">The sequence shown here is derived from an EMBL/GenBank/DDBJ whole genome shotgun (WGS) entry which is preliminary data.</text>
</comment>
<name>A0A392MIX8_9FABA</name>
<dbReference type="InterPro" id="IPR043502">
    <property type="entry name" value="DNA/RNA_pol_sf"/>
</dbReference>
<dbReference type="EMBL" id="LXQA010012193">
    <property type="protein sequence ID" value="MCH87437.1"/>
    <property type="molecule type" value="Genomic_DNA"/>
</dbReference>
<dbReference type="PANTHER" id="PTHR46890:SF48">
    <property type="entry name" value="RNA-DIRECTED DNA POLYMERASE"/>
    <property type="match status" value="1"/>
</dbReference>
<evidence type="ECO:0000313" key="1">
    <source>
        <dbReference type="EMBL" id="MCH87437.1"/>
    </source>
</evidence>
<protein>
    <submittedName>
        <fullName evidence="1">CNGC5-like protein</fullName>
    </submittedName>
</protein>
<proteinExistence type="predicted"/>
<dbReference type="PANTHER" id="PTHR46890">
    <property type="entry name" value="NON-LTR RETROLELEMENT REVERSE TRANSCRIPTASE-LIKE PROTEIN-RELATED"/>
    <property type="match status" value="1"/>
</dbReference>
<dbReference type="Proteomes" id="UP000265520">
    <property type="component" value="Unassembled WGS sequence"/>
</dbReference>
<sequence length="337" mass="38556">MHWLRDGDSNTKFFHMSATIKNKMNKIEKLINDDNIEVREQNELCEVARRYFDTLFQQNNGEHDAIINLVLPKITVDDNMRLTAPITKEELRQALFQMHPDKSSGPDGFNLAFYQHFWNLCNDDIFAVVQEWLERDYFPTSLNETNICLIPKCDKPTNMKDLRPISLCNVLYKMVSKLLANRLKSVLDKCISEEQSAFLEGRANANEAQHLLRILKEYEKASGQQINLAKSEVFISNNMSSAAKEDLANILGVRHAIGTGPYLGLPSMIGRSKKDTFNFIKDRIWKRMNSWRGRTLSKAECSMLFGGEEAQETKGSDGYHGKELLALNPKEGWVSVT</sequence>
<evidence type="ECO:0000313" key="2">
    <source>
        <dbReference type="Proteomes" id="UP000265520"/>
    </source>
</evidence>